<dbReference type="InterPro" id="IPR025178">
    <property type="entry name" value="Lnb_N"/>
</dbReference>
<feature type="domain" description="DUF7843" evidence="3">
    <location>
        <begin position="59"/>
        <end position="137"/>
    </location>
</feature>
<feature type="domain" description="Lnb N-terminal periplasmic" evidence="1">
    <location>
        <begin position="153"/>
        <end position="323"/>
    </location>
</feature>
<dbReference type="RefSeq" id="WP_107563395.1">
    <property type="nucleotide sequence ID" value="NZ_NVQC01000027.1"/>
</dbReference>
<name>A0A2T4TVZ0_9BACT</name>
<gene>
    <name evidence="4" type="ORF">CLG94_10625</name>
</gene>
<reference evidence="4 5" key="1">
    <citation type="submission" date="2017-09" db="EMBL/GenBank/DDBJ databases">
        <title>Bloom of a denitrifying methanotroph, Candidatus Methylomirabilis limnetica, in a deep stratified lake.</title>
        <authorList>
            <person name="Graf J.S."/>
            <person name="Marchant H.K."/>
            <person name="Tienken D."/>
            <person name="Hach P.F."/>
            <person name="Brand A."/>
            <person name="Schubert C.J."/>
            <person name="Kuypers M.M."/>
            <person name="Milucka J."/>
        </authorList>
    </citation>
    <scope>NUCLEOTIDE SEQUENCE [LARGE SCALE GENOMIC DNA]</scope>
    <source>
        <strain evidence="4 5">Zug</strain>
    </source>
</reference>
<dbReference type="InterPro" id="IPR057165">
    <property type="entry name" value="DUF7843"/>
</dbReference>
<comment type="caution">
    <text evidence="4">The sequence shown here is derived from an EMBL/GenBank/DDBJ whole genome shotgun (WGS) entry which is preliminary data.</text>
</comment>
<dbReference type="Proteomes" id="UP000241436">
    <property type="component" value="Unassembled WGS sequence"/>
</dbReference>
<feature type="domain" description="DUF7840" evidence="2">
    <location>
        <begin position="432"/>
        <end position="644"/>
    </location>
</feature>
<dbReference type="InterPro" id="IPR057162">
    <property type="entry name" value="DUF7840"/>
</dbReference>
<dbReference type="Pfam" id="PF25225">
    <property type="entry name" value="DUF7843"/>
    <property type="match status" value="1"/>
</dbReference>
<accession>A0A2T4TVZ0</accession>
<dbReference type="EMBL" id="NVQC01000027">
    <property type="protein sequence ID" value="PTL35280.1"/>
    <property type="molecule type" value="Genomic_DNA"/>
</dbReference>
<protein>
    <submittedName>
        <fullName evidence="4">Uncharacterized protein</fullName>
    </submittedName>
</protein>
<dbReference type="Pfam" id="PF25222">
    <property type="entry name" value="DUF7840"/>
    <property type="match status" value="1"/>
</dbReference>
<sequence length="654" mass="74946">MNGSWPHGQGPFYFFFRILLLFSWIVFSVAFLASPPASAEPLTTSAYLSELEVKARASKLADDREWHLLLHYRPRLFGGYESEQDDPGFFLSSDGKTNPQAELDATLAQFFSSELVGRSKQPAQCAFIARYHWLRQQLHFDDSRLPKMACERFDRWFVDFEARSITLIFPSAFVNNPASMFGHTLLRVDQKGQTEQTRILAYTINYAADVPPDAGIAYPIRGIFGLYKGYFSTIPYYLKVREYRDIENRDIWEYRLNFTDQQVQRLLMHAWELGNASFDYFFFKENCSYHLLTLLDYADPTLHLTDEFLFWTVPADTVRLIASKPGLVSGITYRPSRSNVIRRKRESLSSEDRALAHRTTKDLGELALQAFVQLSPPRQAFLLDLVSDYLRYRIDTTDEPPSELKERNRAALTARSQLRIPSEDFMVAPFAKQPELGHKTSRVSVGSGWRNNDTFEEVTVRAGYHDLLDPEVGYTPDAQIEIASVTARHYNRVDQTRIERATLANILSLSPVDSVFHAPSWKINVGMQTITRHDCRLCSNGVINGGIGGAFESRLLNREVLFAFAEAEGNYSRAYEERHRIGGGGTVGMLADLTERWKLMATGTYLKYALGEKSDDVRWVVGSRYALSQNWALRLEYNHRDHDNDMLFTIQAFF</sequence>
<proteinExistence type="predicted"/>
<dbReference type="AlphaFoldDB" id="A0A2T4TVZ0"/>
<evidence type="ECO:0000313" key="4">
    <source>
        <dbReference type="EMBL" id="PTL35280.1"/>
    </source>
</evidence>
<evidence type="ECO:0000259" key="2">
    <source>
        <dbReference type="Pfam" id="PF25222"/>
    </source>
</evidence>
<keyword evidence="5" id="KW-1185">Reference proteome</keyword>
<organism evidence="4 5">
    <name type="scientific">Candidatus Methylomirabilis limnetica</name>
    <dbReference type="NCBI Taxonomy" id="2033718"/>
    <lineage>
        <taxon>Bacteria</taxon>
        <taxon>Candidatus Methylomirabilota</taxon>
        <taxon>Candidatus Methylomirabilia</taxon>
        <taxon>Candidatus Methylomirabilales</taxon>
        <taxon>Candidatus Methylomirabilaceae</taxon>
        <taxon>Candidatus Methylomirabilis</taxon>
    </lineage>
</organism>
<evidence type="ECO:0000313" key="5">
    <source>
        <dbReference type="Proteomes" id="UP000241436"/>
    </source>
</evidence>
<evidence type="ECO:0000259" key="3">
    <source>
        <dbReference type="Pfam" id="PF25225"/>
    </source>
</evidence>
<reference evidence="5" key="2">
    <citation type="journal article" date="2018" name="Environ. Microbiol.">
        <title>Bloom of a denitrifying methanotroph, 'Candidatus Methylomirabilis limnetica', in a deep stratified lake.</title>
        <authorList>
            <person name="Graf J.S."/>
            <person name="Mayr M.J."/>
            <person name="Marchant H.K."/>
            <person name="Tienken D."/>
            <person name="Hach P.F."/>
            <person name="Brand A."/>
            <person name="Schubert C.J."/>
            <person name="Kuypers M.M."/>
            <person name="Milucka J."/>
        </authorList>
    </citation>
    <scope>NUCLEOTIDE SEQUENCE [LARGE SCALE GENOMIC DNA]</scope>
    <source>
        <strain evidence="5">Zug</strain>
    </source>
</reference>
<dbReference type="Pfam" id="PF13387">
    <property type="entry name" value="Lnb_N"/>
    <property type="match status" value="1"/>
</dbReference>
<evidence type="ECO:0000259" key="1">
    <source>
        <dbReference type="Pfam" id="PF13387"/>
    </source>
</evidence>
<dbReference type="OrthoDB" id="9759948at2"/>